<comment type="caution">
    <text evidence="2">The sequence shown here is derived from an EMBL/GenBank/DDBJ whole genome shotgun (WGS) entry which is preliminary data.</text>
</comment>
<dbReference type="RefSeq" id="WP_090250844.1">
    <property type="nucleotide sequence ID" value="NZ_FMTL01000001.1"/>
</dbReference>
<proteinExistence type="predicted"/>
<feature type="transmembrane region" description="Helical" evidence="1">
    <location>
        <begin position="145"/>
        <end position="167"/>
    </location>
</feature>
<dbReference type="Proteomes" id="UP000242418">
    <property type="component" value="Unassembled WGS sequence"/>
</dbReference>
<feature type="transmembrane region" description="Helical" evidence="1">
    <location>
        <begin position="360"/>
        <end position="378"/>
    </location>
</feature>
<gene>
    <name evidence="2" type="ORF">SAMN05216370_1839</name>
</gene>
<protein>
    <submittedName>
        <fullName evidence="2">Uncharacterized protein</fullName>
    </submittedName>
</protein>
<accession>A0AB37Z6I4</accession>
<organism evidence="2 3">
    <name type="scientific">Pseudomonas peli</name>
    <dbReference type="NCBI Taxonomy" id="592361"/>
    <lineage>
        <taxon>Bacteria</taxon>
        <taxon>Pseudomonadati</taxon>
        <taxon>Pseudomonadota</taxon>
        <taxon>Gammaproteobacteria</taxon>
        <taxon>Pseudomonadales</taxon>
        <taxon>Pseudomonadaceae</taxon>
        <taxon>Pseudomonas</taxon>
    </lineage>
</organism>
<name>A0AB37Z6I4_9PSED</name>
<keyword evidence="3" id="KW-1185">Reference proteome</keyword>
<dbReference type="AlphaFoldDB" id="A0AB37Z6I4"/>
<sequence length="386" mass="44606">MRWLFLTLIMALGVLAFVDLLGRTQPLMVAFPARGQLQFVEITLAGLNSAEVCRAQRRGGTACRWVMSLEADDARSWQLMLEPLLDRQDHRYALLQPGDRLRLGLFQERVYALQRLAANATTPGLEATATLLSEAALYDWRYRWLAIQMLWLALDVLVIAVSFYLLWRRQRLITFNQQLLAHVLVLTVLASMLWSWRPQPLPEEHALVDLPVRFFAIGERLDCMAGWSRVTRCQPQRFLQDDQARVWPLAYSTSHSLSIDRGAELELGMHGDKVYRITYPMVDVGEPAKCIYRQNPMARRTQVIWICEDALEAIERGRQPLAALQEKAKQQIAELKRFPPMPYDWTEQAYLEALTWHNRLIFLVLLVLGIMFVLGLLLQRPIRVRS</sequence>
<evidence type="ECO:0000313" key="2">
    <source>
        <dbReference type="EMBL" id="SCW51740.1"/>
    </source>
</evidence>
<evidence type="ECO:0000313" key="3">
    <source>
        <dbReference type="Proteomes" id="UP000242418"/>
    </source>
</evidence>
<keyword evidence="1" id="KW-0812">Transmembrane</keyword>
<feature type="transmembrane region" description="Helical" evidence="1">
    <location>
        <begin position="179"/>
        <end position="196"/>
    </location>
</feature>
<keyword evidence="1" id="KW-0472">Membrane</keyword>
<reference evidence="2 3" key="1">
    <citation type="submission" date="2016-10" db="EMBL/GenBank/DDBJ databases">
        <authorList>
            <person name="Varghese N."/>
            <person name="Submissions S."/>
        </authorList>
    </citation>
    <scope>NUCLEOTIDE SEQUENCE [LARGE SCALE GENOMIC DNA]</scope>
    <source>
        <strain evidence="2 3">DSM 17833</strain>
    </source>
</reference>
<keyword evidence="1" id="KW-1133">Transmembrane helix</keyword>
<dbReference type="EMBL" id="FMTL01000001">
    <property type="protein sequence ID" value="SCW51740.1"/>
    <property type="molecule type" value="Genomic_DNA"/>
</dbReference>
<evidence type="ECO:0000256" key="1">
    <source>
        <dbReference type="SAM" id="Phobius"/>
    </source>
</evidence>